<dbReference type="AlphaFoldDB" id="A0A1P8UP86"/>
<evidence type="ECO:0000313" key="2">
    <source>
        <dbReference type="Proteomes" id="UP000187059"/>
    </source>
</evidence>
<name>A0A1P8UP86_9RHOB</name>
<accession>A0A1P8UP86</accession>
<sequence length="73" mass="7756">MNDEPKMSAYEVHAVVQGADLDAKRIVSLEAQVVALETRLAALEGVMEAKADVSALESVADNLDALSAELTDR</sequence>
<protein>
    <submittedName>
        <fullName evidence="1">Uncharacterized protein</fullName>
    </submittedName>
</protein>
<dbReference type="KEGG" id="paby:Ga0080574_TMP885"/>
<keyword evidence="2" id="KW-1185">Reference proteome</keyword>
<dbReference type="EMBL" id="CP015093">
    <property type="protein sequence ID" value="APZ51219.1"/>
    <property type="molecule type" value="Genomic_DNA"/>
</dbReference>
<evidence type="ECO:0000313" key="1">
    <source>
        <dbReference type="EMBL" id="APZ51219.1"/>
    </source>
</evidence>
<dbReference type="Proteomes" id="UP000187059">
    <property type="component" value="Chromosome"/>
</dbReference>
<dbReference type="RefSeq" id="WP_076695562.1">
    <property type="nucleotide sequence ID" value="NZ_CP015093.1"/>
</dbReference>
<dbReference type="STRING" id="1250539.Ga0080574_TMP885"/>
<proteinExistence type="predicted"/>
<organism evidence="1 2">
    <name type="scientific">Salipiger abyssi</name>
    <dbReference type="NCBI Taxonomy" id="1250539"/>
    <lineage>
        <taxon>Bacteria</taxon>
        <taxon>Pseudomonadati</taxon>
        <taxon>Pseudomonadota</taxon>
        <taxon>Alphaproteobacteria</taxon>
        <taxon>Rhodobacterales</taxon>
        <taxon>Roseobacteraceae</taxon>
        <taxon>Salipiger</taxon>
    </lineage>
</organism>
<reference evidence="1 2" key="1">
    <citation type="submission" date="2016-04" db="EMBL/GenBank/DDBJ databases">
        <title>Deep-sea bacteria in the southern Pacific.</title>
        <authorList>
            <person name="Tang K."/>
        </authorList>
    </citation>
    <scope>NUCLEOTIDE SEQUENCE [LARGE SCALE GENOMIC DNA]</scope>
    <source>
        <strain evidence="1 2">JLT2014</strain>
    </source>
</reference>
<gene>
    <name evidence="1" type="ORF">Ga0080574_TMP885</name>
</gene>